<keyword evidence="11" id="KW-0539">Nucleus</keyword>
<keyword evidence="9 13" id="KW-0067">ATP-binding</keyword>
<proteinExistence type="inferred from homology"/>
<evidence type="ECO:0000256" key="10">
    <source>
        <dbReference type="ARBA" id="ARBA00022842"/>
    </source>
</evidence>
<dbReference type="Gene3D" id="1.10.1410.10">
    <property type="match status" value="1"/>
</dbReference>
<comment type="cofactor">
    <cofactor evidence="1">
        <name>Mn(2+)</name>
        <dbReference type="ChEBI" id="CHEBI:29035"/>
    </cofactor>
</comment>
<comment type="similarity">
    <text evidence="3">Belongs to the poly(A) polymerase family.</text>
</comment>
<keyword evidence="20" id="KW-1185">Reference proteome</keyword>
<dbReference type="Proteomes" id="UP000276133">
    <property type="component" value="Unassembled WGS sequence"/>
</dbReference>
<comment type="caution">
    <text evidence="19">The sequence shown here is derived from an EMBL/GenBank/DDBJ whole genome shotgun (WGS) entry which is preliminary data.</text>
</comment>
<dbReference type="InterPro" id="IPR011068">
    <property type="entry name" value="NuclTrfase_I-like_C"/>
</dbReference>
<dbReference type="GO" id="GO:0006397">
    <property type="term" value="P:mRNA processing"/>
    <property type="evidence" value="ECO:0007669"/>
    <property type="project" value="UniProtKB-KW"/>
</dbReference>
<dbReference type="InterPro" id="IPR007012">
    <property type="entry name" value="PolA_pol_cen_dom"/>
</dbReference>
<keyword evidence="5" id="KW-0507">mRNA processing</keyword>
<evidence type="ECO:0000256" key="6">
    <source>
        <dbReference type="ARBA" id="ARBA00022679"/>
    </source>
</evidence>
<evidence type="ECO:0000256" key="13">
    <source>
        <dbReference type="PIRSR" id="PIRSR018425-1"/>
    </source>
</evidence>
<comment type="cofactor">
    <cofactor evidence="14">
        <name>Mg(2+)</name>
        <dbReference type="ChEBI" id="CHEBI:18420"/>
    </cofactor>
    <text evidence="14">Binds 2 magnesium ions. Also active with manganese.</text>
</comment>
<dbReference type="EC" id="2.7.7.19" evidence="4"/>
<dbReference type="PIRSF" id="PIRSF018425">
    <property type="entry name" value="PolyA_polymerase"/>
    <property type="match status" value="1"/>
</dbReference>
<evidence type="ECO:0000256" key="14">
    <source>
        <dbReference type="PIRSR" id="PIRSR018425-2"/>
    </source>
</evidence>
<evidence type="ECO:0000256" key="3">
    <source>
        <dbReference type="ARBA" id="ARBA00010912"/>
    </source>
</evidence>
<evidence type="ECO:0000259" key="17">
    <source>
        <dbReference type="Pfam" id="PF04928"/>
    </source>
</evidence>
<dbReference type="InterPro" id="IPR007010">
    <property type="entry name" value="PolA_pol_RNA-bd_dom"/>
</dbReference>
<evidence type="ECO:0000256" key="8">
    <source>
        <dbReference type="ARBA" id="ARBA00022741"/>
    </source>
</evidence>
<dbReference type="GO" id="GO:0005524">
    <property type="term" value="F:ATP binding"/>
    <property type="evidence" value="ECO:0007669"/>
    <property type="project" value="UniProtKB-KW"/>
</dbReference>
<evidence type="ECO:0000259" key="16">
    <source>
        <dbReference type="Pfam" id="PF04926"/>
    </source>
</evidence>
<dbReference type="GO" id="GO:0031123">
    <property type="term" value="P:RNA 3'-end processing"/>
    <property type="evidence" value="ECO:0007669"/>
    <property type="project" value="InterPro"/>
</dbReference>
<evidence type="ECO:0000256" key="11">
    <source>
        <dbReference type="ARBA" id="ARBA00023242"/>
    </source>
</evidence>
<dbReference type="InterPro" id="IPR043519">
    <property type="entry name" value="NT_sf"/>
</dbReference>
<protein>
    <recommendedName>
        <fullName evidence="4">polynucleotide adenylyltransferase</fullName>
        <ecNumber evidence="4">2.7.7.19</ecNumber>
    </recommendedName>
</protein>
<evidence type="ECO:0000256" key="15">
    <source>
        <dbReference type="SAM" id="MobiDB-lite"/>
    </source>
</evidence>
<dbReference type="Pfam" id="PF04928">
    <property type="entry name" value="PAP_central"/>
    <property type="match status" value="1"/>
</dbReference>
<dbReference type="PANTHER" id="PTHR10682">
    <property type="entry name" value="POLY A POLYMERASE"/>
    <property type="match status" value="1"/>
</dbReference>
<name>A0A3M7P1D7_BRAPC</name>
<dbReference type="GO" id="GO:0005634">
    <property type="term" value="C:nucleus"/>
    <property type="evidence" value="ECO:0007669"/>
    <property type="project" value="UniProtKB-SubCell"/>
</dbReference>
<reference evidence="19 20" key="1">
    <citation type="journal article" date="2018" name="Sci. Rep.">
        <title>Genomic signatures of local adaptation to the degree of environmental predictability in rotifers.</title>
        <authorList>
            <person name="Franch-Gras L."/>
            <person name="Hahn C."/>
            <person name="Garcia-Roger E.M."/>
            <person name="Carmona M.J."/>
            <person name="Serra M."/>
            <person name="Gomez A."/>
        </authorList>
    </citation>
    <scope>NUCLEOTIDE SEQUENCE [LARGE SCALE GENOMIC DNA]</scope>
    <source>
        <strain evidence="19">HYR1</strain>
    </source>
</reference>
<keyword evidence="19" id="KW-0548">Nucleotidyltransferase</keyword>
<dbReference type="SUPFAM" id="SSF81631">
    <property type="entry name" value="PAP/OAS1 substrate-binding domain"/>
    <property type="match status" value="1"/>
</dbReference>
<dbReference type="GO" id="GO:1990817">
    <property type="term" value="F:poly(A) RNA polymerase activity"/>
    <property type="evidence" value="ECO:0007669"/>
    <property type="project" value="UniProtKB-EC"/>
</dbReference>
<keyword evidence="7 14" id="KW-0479">Metal-binding</keyword>
<dbReference type="PANTHER" id="PTHR10682:SF10">
    <property type="entry name" value="POLYNUCLEOTIDE ADENYLYLTRANSFERASE"/>
    <property type="match status" value="1"/>
</dbReference>
<feature type="domain" description="Poly(A) polymerase RNA-binding" evidence="16">
    <location>
        <begin position="262"/>
        <end position="328"/>
    </location>
</feature>
<evidence type="ECO:0000256" key="5">
    <source>
        <dbReference type="ARBA" id="ARBA00022664"/>
    </source>
</evidence>
<feature type="binding site" evidence="14">
    <location>
        <position position="51"/>
    </location>
    <ligand>
        <name>Mg(2+)</name>
        <dbReference type="ChEBI" id="CHEBI:18420"/>
        <label>2</label>
        <note>catalytic</note>
    </ligand>
</feature>
<evidence type="ECO:0000256" key="9">
    <source>
        <dbReference type="ARBA" id="ARBA00022840"/>
    </source>
</evidence>
<dbReference type="GO" id="GO:0046872">
    <property type="term" value="F:metal ion binding"/>
    <property type="evidence" value="ECO:0007669"/>
    <property type="project" value="UniProtKB-KW"/>
</dbReference>
<evidence type="ECO:0000313" key="20">
    <source>
        <dbReference type="Proteomes" id="UP000276133"/>
    </source>
</evidence>
<dbReference type="STRING" id="10195.A0A3M7P1D7"/>
<feature type="compositionally biased region" description="Basic and acidic residues" evidence="15">
    <location>
        <begin position="474"/>
        <end position="492"/>
    </location>
</feature>
<evidence type="ECO:0000256" key="4">
    <source>
        <dbReference type="ARBA" id="ARBA00012388"/>
    </source>
</evidence>
<evidence type="ECO:0000256" key="1">
    <source>
        <dbReference type="ARBA" id="ARBA00001936"/>
    </source>
</evidence>
<evidence type="ECO:0000256" key="7">
    <source>
        <dbReference type="ARBA" id="ARBA00022723"/>
    </source>
</evidence>
<feature type="binding site" evidence="13">
    <location>
        <position position="51"/>
    </location>
    <ligand>
        <name>ATP</name>
        <dbReference type="ChEBI" id="CHEBI:30616"/>
    </ligand>
</feature>
<dbReference type="InterPro" id="IPR048840">
    <property type="entry name" value="PolA_pol_NTPase"/>
</dbReference>
<comment type="catalytic activity">
    <reaction evidence="12">
        <text>RNA(n) + ATP = RNA(n)-3'-adenine ribonucleotide + diphosphate</text>
        <dbReference type="Rhea" id="RHEA:11332"/>
        <dbReference type="Rhea" id="RHEA-COMP:14527"/>
        <dbReference type="Rhea" id="RHEA-COMP:17347"/>
        <dbReference type="ChEBI" id="CHEBI:30616"/>
        <dbReference type="ChEBI" id="CHEBI:33019"/>
        <dbReference type="ChEBI" id="CHEBI:140395"/>
        <dbReference type="ChEBI" id="CHEBI:173115"/>
        <dbReference type="EC" id="2.7.7.19"/>
    </reaction>
</comment>
<dbReference type="Gene3D" id="3.30.70.590">
    <property type="entry name" value="Poly(A) polymerase predicted RNA binding domain"/>
    <property type="match status" value="1"/>
</dbReference>
<dbReference type="OrthoDB" id="412748at2759"/>
<dbReference type="FunFam" id="1.10.1410.10:FF:000001">
    <property type="entry name" value="Putative poly(A) polymerase gamma"/>
    <property type="match status" value="1"/>
</dbReference>
<dbReference type="InterPro" id="IPR014492">
    <property type="entry name" value="PolyA_polymerase"/>
</dbReference>
<dbReference type="Pfam" id="PF20750">
    <property type="entry name" value="PAP_NTPase"/>
    <property type="match status" value="1"/>
</dbReference>
<organism evidence="19 20">
    <name type="scientific">Brachionus plicatilis</name>
    <name type="common">Marine rotifer</name>
    <name type="synonym">Brachionus muelleri</name>
    <dbReference type="NCBI Taxonomy" id="10195"/>
    <lineage>
        <taxon>Eukaryota</taxon>
        <taxon>Metazoa</taxon>
        <taxon>Spiralia</taxon>
        <taxon>Gnathifera</taxon>
        <taxon>Rotifera</taxon>
        <taxon>Eurotatoria</taxon>
        <taxon>Monogononta</taxon>
        <taxon>Pseudotrocha</taxon>
        <taxon>Ploima</taxon>
        <taxon>Brachionidae</taxon>
        <taxon>Brachionus</taxon>
    </lineage>
</organism>
<evidence type="ECO:0000259" key="18">
    <source>
        <dbReference type="Pfam" id="PF20750"/>
    </source>
</evidence>
<keyword evidence="8 13" id="KW-0547">Nucleotide-binding</keyword>
<feature type="domain" description="Poly(A) polymerase nucleotidyltransferase" evidence="18">
    <location>
        <begin position="1"/>
        <end position="98"/>
    </location>
</feature>
<evidence type="ECO:0000256" key="12">
    <source>
        <dbReference type="ARBA" id="ARBA00048830"/>
    </source>
</evidence>
<feature type="binding site" evidence="13">
    <location>
        <begin position="130"/>
        <end position="131"/>
    </location>
    <ligand>
        <name>ATP</name>
        <dbReference type="ChEBI" id="CHEBI:30616"/>
    </ligand>
</feature>
<feature type="region of interest" description="Disordered" evidence="15">
    <location>
        <begin position="474"/>
        <end position="511"/>
    </location>
</feature>
<feature type="binding site" evidence="13">
    <location>
        <position position="112"/>
    </location>
    <ligand>
        <name>ATP</name>
        <dbReference type="ChEBI" id="CHEBI:30616"/>
    </ligand>
</feature>
<feature type="domain" description="Poly(A) polymerase central" evidence="17">
    <location>
        <begin position="103"/>
        <end position="259"/>
    </location>
</feature>
<gene>
    <name evidence="19" type="ORF">BpHYR1_022354</name>
</gene>
<dbReference type="Pfam" id="PF04926">
    <property type="entry name" value="PAP_RNA-bind"/>
    <property type="match status" value="1"/>
</dbReference>
<dbReference type="SUPFAM" id="SSF55003">
    <property type="entry name" value="PAP/Archaeal CCA-adding enzyme, C-terminal domain"/>
    <property type="match status" value="1"/>
</dbReference>
<feature type="binding site" evidence="13">
    <location>
        <position position="121"/>
    </location>
    <ligand>
        <name>ATP</name>
        <dbReference type="ChEBI" id="CHEBI:30616"/>
    </ligand>
</feature>
<sequence length="511" mass="58669">LCIAPRHIDRSDFFTSFAELLKKQPEAQKLLVIEEAFVPVIKTEFDGIELDMLFARLSFSTIPDDLDLKDDSILRNLDEKCVRSLNGCRVTDEILTLVPNVETFRLTLRTIKLWAKKNGVYSNALGYLGGVAWAMMVARVCQFYPNAAASTLVDRFFFVFSEWVWPNSATSTGGSPVILKPMPSLDELPPYGFPVWDPRLNPSDKNHLMPIITPAYPQQNSTYNVTVSTRQVMIEEIKRGFEICQQVNTNKLDWNALFQPRNFFNRYKHFIVLIASTISKDQYMDWIRLVESKIRFLVLALEKNSYISIAHINPQGYEEVKEIQVENSDNVELKTLAKNYISFWFIGLEFKLTGDTTVDLDLTEPIQSFTDRVYTQAQKLNIVSPILDAKYVKKSQLKKYLPLSILKLEPKSIKKLEAQKEAVKAEKIEEKKSPQETENSNIKLAKSDSKDSFILYPDSGESTSRKELVKDISEVAPIEHEEDNKEMKRSLEQENVYYEDTPAKQPKIVDC</sequence>
<comment type="subcellular location">
    <subcellularLocation>
        <location evidence="2">Nucleus</location>
    </subcellularLocation>
</comment>
<dbReference type="AlphaFoldDB" id="A0A3M7P1D7"/>
<dbReference type="Gene3D" id="3.30.460.10">
    <property type="entry name" value="Beta Polymerase, domain 2"/>
    <property type="match status" value="1"/>
</dbReference>
<keyword evidence="6 19" id="KW-0808">Transferase</keyword>
<keyword evidence="10 14" id="KW-0460">Magnesium</keyword>
<dbReference type="SUPFAM" id="SSF81301">
    <property type="entry name" value="Nucleotidyltransferase"/>
    <property type="match status" value="1"/>
</dbReference>
<evidence type="ECO:0000256" key="2">
    <source>
        <dbReference type="ARBA" id="ARBA00004123"/>
    </source>
</evidence>
<evidence type="ECO:0000313" key="19">
    <source>
        <dbReference type="EMBL" id="RMZ92928.1"/>
    </source>
</evidence>
<dbReference type="EMBL" id="REGN01014200">
    <property type="protein sequence ID" value="RMZ92928.1"/>
    <property type="molecule type" value="Genomic_DNA"/>
</dbReference>
<feature type="non-terminal residue" evidence="19">
    <location>
        <position position="1"/>
    </location>
</feature>
<accession>A0A3M7P1D7</accession>
<dbReference type="GO" id="GO:0003723">
    <property type="term" value="F:RNA binding"/>
    <property type="evidence" value="ECO:0007669"/>
    <property type="project" value="InterPro"/>
</dbReference>